<proteinExistence type="inferred from homology"/>
<dbReference type="GO" id="GO:0006730">
    <property type="term" value="P:one-carbon metabolic process"/>
    <property type="evidence" value="ECO:0007669"/>
    <property type="project" value="UniProtKB-KW"/>
</dbReference>
<keyword evidence="6 8" id="KW-0560">Oxidoreductase</keyword>
<feature type="domain" description="DHFR" evidence="9">
    <location>
        <begin position="9"/>
        <end position="183"/>
    </location>
</feature>
<organism evidence="10 11">
    <name type="scientific">Candidatus Merdimorpha stercoravium</name>
    <dbReference type="NCBI Taxonomy" id="2840863"/>
    <lineage>
        <taxon>Bacteria</taxon>
        <taxon>Pseudomonadati</taxon>
        <taxon>Bacteroidota</taxon>
        <taxon>Flavobacteriia</taxon>
        <taxon>Flavobacteriales</taxon>
        <taxon>Candidatus Merdimorpha</taxon>
    </lineage>
</organism>
<evidence type="ECO:0000313" key="11">
    <source>
        <dbReference type="Proteomes" id="UP000824161"/>
    </source>
</evidence>
<evidence type="ECO:0000256" key="1">
    <source>
        <dbReference type="ARBA" id="ARBA00004903"/>
    </source>
</evidence>
<dbReference type="CDD" id="cd00209">
    <property type="entry name" value="DHFR"/>
    <property type="match status" value="1"/>
</dbReference>
<evidence type="ECO:0000256" key="8">
    <source>
        <dbReference type="PIRNR" id="PIRNR000194"/>
    </source>
</evidence>
<name>A0A9D1HAL5_9FLAO</name>
<dbReference type="InterPro" id="IPR001796">
    <property type="entry name" value="DHFR_dom"/>
</dbReference>
<evidence type="ECO:0000256" key="4">
    <source>
        <dbReference type="ARBA" id="ARBA00022563"/>
    </source>
</evidence>
<dbReference type="Gene3D" id="3.40.430.10">
    <property type="entry name" value="Dihydrofolate Reductase, subunit A"/>
    <property type="match status" value="1"/>
</dbReference>
<dbReference type="AlphaFoldDB" id="A0A9D1HAL5"/>
<keyword evidence="4 8" id="KW-0554">One-carbon metabolism</keyword>
<comment type="similarity">
    <text evidence="2 8">Belongs to the dihydrofolate reductase family.</text>
</comment>
<reference evidence="10" key="1">
    <citation type="submission" date="2020-10" db="EMBL/GenBank/DDBJ databases">
        <authorList>
            <person name="Gilroy R."/>
        </authorList>
    </citation>
    <scope>NUCLEOTIDE SEQUENCE</scope>
    <source>
        <strain evidence="10">1383</strain>
    </source>
</reference>
<reference evidence="10" key="2">
    <citation type="journal article" date="2021" name="PeerJ">
        <title>Extensive microbial diversity within the chicken gut microbiome revealed by metagenomics and culture.</title>
        <authorList>
            <person name="Gilroy R."/>
            <person name="Ravi A."/>
            <person name="Getino M."/>
            <person name="Pursley I."/>
            <person name="Horton D.L."/>
            <person name="Alikhan N.F."/>
            <person name="Baker D."/>
            <person name="Gharbi K."/>
            <person name="Hall N."/>
            <person name="Watson M."/>
            <person name="Adriaenssens E.M."/>
            <person name="Foster-Nyarko E."/>
            <person name="Jarju S."/>
            <person name="Secka A."/>
            <person name="Antonio M."/>
            <person name="Oren A."/>
            <person name="Chaudhuri R.R."/>
            <person name="La Ragione R."/>
            <person name="Hildebrand F."/>
            <person name="Pallen M.J."/>
        </authorList>
    </citation>
    <scope>NUCLEOTIDE SEQUENCE</scope>
    <source>
        <strain evidence="10">1383</strain>
    </source>
</reference>
<sequence>MSTHRDIRRVSLIVAVGQNGEIGRGGDLLWHLPGDLQYFKHTTMGHPLIMGSRTFRSIGRALPGRISIVVSRDPDYCRTIDSLDACRGVPSVEAALEYVGTLSQDQLPSPHHPFIAGGGQIYRECLEKGLVDEVYLTLVHARYPDADTFFPLEYLDTWQEVSRESHASADGTSPSFDYLRLIPPAEK</sequence>
<evidence type="ECO:0000256" key="6">
    <source>
        <dbReference type="ARBA" id="ARBA00023002"/>
    </source>
</evidence>
<comment type="caution">
    <text evidence="10">The sequence shown here is derived from an EMBL/GenBank/DDBJ whole genome shotgun (WGS) entry which is preliminary data.</text>
</comment>
<dbReference type="PANTHER" id="PTHR48069:SF3">
    <property type="entry name" value="DIHYDROFOLATE REDUCTASE"/>
    <property type="match status" value="1"/>
</dbReference>
<accession>A0A9D1HAL5</accession>
<keyword evidence="5 8" id="KW-0521">NADP</keyword>
<dbReference type="PRINTS" id="PR00070">
    <property type="entry name" value="DHFR"/>
</dbReference>
<dbReference type="Proteomes" id="UP000824161">
    <property type="component" value="Unassembled WGS sequence"/>
</dbReference>
<comment type="catalytic activity">
    <reaction evidence="8">
        <text>(6S)-5,6,7,8-tetrahydrofolate + NADP(+) = 7,8-dihydrofolate + NADPH + H(+)</text>
        <dbReference type="Rhea" id="RHEA:15009"/>
        <dbReference type="ChEBI" id="CHEBI:15378"/>
        <dbReference type="ChEBI" id="CHEBI:57451"/>
        <dbReference type="ChEBI" id="CHEBI:57453"/>
        <dbReference type="ChEBI" id="CHEBI:57783"/>
        <dbReference type="ChEBI" id="CHEBI:58349"/>
        <dbReference type="EC" id="1.5.1.3"/>
    </reaction>
</comment>
<dbReference type="GO" id="GO:0046654">
    <property type="term" value="P:tetrahydrofolate biosynthetic process"/>
    <property type="evidence" value="ECO:0007669"/>
    <property type="project" value="InterPro"/>
</dbReference>
<evidence type="ECO:0000256" key="5">
    <source>
        <dbReference type="ARBA" id="ARBA00022857"/>
    </source>
</evidence>
<comment type="pathway">
    <text evidence="1 8">Cofactor biosynthesis; tetrahydrofolate biosynthesis; 5,6,7,8-tetrahydrofolate from 7,8-dihydrofolate: step 1/1.</text>
</comment>
<evidence type="ECO:0000256" key="2">
    <source>
        <dbReference type="ARBA" id="ARBA00009539"/>
    </source>
</evidence>
<evidence type="ECO:0000256" key="3">
    <source>
        <dbReference type="ARBA" id="ARBA00012856"/>
    </source>
</evidence>
<dbReference type="InterPro" id="IPR012259">
    <property type="entry name" value="DHFR"/>
</dbReference>
<dbReference type="Pfam" id="PF00186">
    <property type="entry name" value="DHFR_1"/>
    <property type="match status" value="1"/>
</dbReference>
<dbReference type="GO" id="GO:0046452">
    <property type="term" value="P:dihydrofolate metabolic process"/>
    <property type="evidence" value="ECO:0007669"/>
    <property type="project" value="TreeGrafter"/>
</dbReference>
<dbReference type="SUPFAM" id="SSF53597">
    <property type="entry name" value="Dihydrofolate reductase-like"/>
    <property type="match status" value="1"/>
</dbReference>
<evidence type="ECO:0000313" key="10">
    <source>
        <dbReference type="EMBL" id="HIT98034.1"/>
    </source>
</evidence>
<dbReference type="GO" id="GO:0046655">
    <property type="term" value="P:folic acid metabolic process"/>
    <property type="evidence" value="ECO:0007669"/>
    <property type="project" value="TreeGrafter"/>
</dbReference>
<dbReference type="GO" id="GO:0050661">
    <property type="term" value="F:NADP binding"/>
    <property type="evidence" value="ECO:0007669"/>
    <property type="project" value="InterPro"/>
</dbReference>
<dbReference type="PIRSF" id="PIRSF000194">
    <property type="entry name" value="DHFR"/>
    <property type="match status" value="1"/>
</dbReference>
<dbReference type="GO" id="GO:0004146">
    <property type="term" value="F:dihydrofolate reductase activity"/>
    <property type="evidence" value="ECO:0007669"/>
    <property type="project" value="UniProtKB-EC"/>
</dbReference>
<evidence type="ECO:0000259" key="9">
    <source>
        <dbReference type="PROSITE" id="PS51330"/>
    </source>
</evidence>
<comment type="function">
    <text evidence="7 8">Key enzyme in folate metabolism. Catalyzes an essential reaction for de novo glycine and purine synthesis, and for DNA precursor synthesis.</text>
</comment>
<dbReference type="EC" id="1.5.1.3" evidence="3 8"/>
<dbReference type="EMBL" id="DVLY01000099">
    <property type="protein sequence ID" value="HIT98034.1"/>
    <property type="molecule type" value="Genomic_DNA"/>
</dbReference>
<evidence type="ECO:0000256" key="7">
    <source>
        <dbReference type="ARBA" id="ARBA00025067"/>
    </source>
</evidence>
<dbReference type="PROSITE" id="PS51330">
    <property type="entry name" value="DHFR_2"/>
    <property type="match status" value="1"/>
</dbReference>
<dbReference type="InterPro" id="IPR024072">
    <property type="entry name" value="DHFR-like_dom_sf"/>
</dbReference>
<dbReference type="PANTHER" id="PTHR48069">
    <property type="entry name" value="DIHYDROFOLATE REDUCTASE"/>
    <property type="match status" value="1"/>
</dbReference>
<protein>
    <recommendedName>
        <fullName evidence="3 8">Dihydrofolate reductase</fullName>
        <ecNumber evidence="3 8">1.5.1.3</ecNumber>
    </recommendedName>
</protein>
<gene>
    <name evidence="10" type="ORF">IAC44_04260</name>
</gene>